<dbReference type="PANTHER" id="PTHR13381:SF0">
    <property type="entry name" value="MEDIATOR OF RNA POLYMERASE II TRANSCRIPTION SUBUNIT 21"/>
    <property type="match status" value="1"/>
</dbReference>
<dbReference type="GO" id="GO:0006357">
    <property type="term" value="P:regulation of transcription by RNA polymerase II"/>
    <property type="evidence" value="ECO:0007669"/>
    <property type="project" value="TreeGrafter"/>
</dbReference>
<dbReference type="PANTHER" id="PTHR13381">
    <property type="entry name" value="RNA POLYMERASE II HOLOENZYME COMPONENT SRB7"/>
    <property type="match status" value="1"/>
</dbReference>
<dbReference type="AlphaFoldDB" id="A0A2P7YVU5"/>
<evidence type="ECO:0000256" key="5">
    <source>
        <dbReference type="ARBA" id="ARBA00023015"/>
    </source>
</evidence>
<dbReference type="GO" id="GO:0003712">
    <property type="term" value="F:transcription coregulator activity"/>
    <property type="evidence" value="ECO:0007669"/>
    <property type="project" value="TreeGrafter"/>
</dbReference>
<organism evidence="13 14">
    <name type="scientific">Elsinoe australis</name>
    <dbReference type="NCBI Taxonomy" id="40998"/>
    <lineage>
        <taxon>Eukaryota</taxon>
        <taxon>Fungi</taxon>
        <taxon>Dikarya</taxon>
        <taxon>Ascomycota</taxon>
        <taxon>Pezizomycotina</taxon>
        <taxon>Dothideomycetes</taxon>
        <taxon>Dothideomycetidae</taxon>
        <taxon>Myriangiales</taxon>
        <taxon>Elsinoaceae</taxon>
        <taxon>Elsinoe</taxon>
    </lineage>
</organism>
<evidence type="ECO:0000256" key="7">
    <source>
        <dbReference type="ARBA" id="ARBA00023163"/>
    </source>
</evidence>
<evidence type="ECO:0000256" key="2">
    <source>
        <dbReference type="ARBA" id="ARBA00005770"/>
    </source>
</evidence>
<dbReference type="Pfam" id="PF11221">
    <property type="entry name" value="Med21"/>
    <property type="match status" value="1"/>
</dbReference>
<feature type="coiled-coil region" evidence="11">
    <location>
        <begin position="103"/>
        <end position="133"/>
    </location>
</feature>
<evidence type="ECO:0000256" key="9">
    <source>
        <dbReference type="ARBA" id="ARBA00025687"/>
    </source>
</evidence>
<gene>
    <name evidence="13" type="ORF">B9Z65_8031</name>
</gene>
<comment type="subunit">
    <text evidence="3 10">Component of the Mediator complex.</text>
</comment>
<evidence type="ECO:0000256" key="12">
    <source>
        <dbReference type="SAM" id="MobiDB-lite"/>
    </source>
</evidence>
<keyword evidence="8 10" id="KW-0539">Nucleus</keyword>
<keyword evidence="6 10" id="KW-0010">Activator</keyword>
<keyword evidence="14" id="KW-1185">Reference proteome</keyword>
<evidence type="ECO:0000313" key="14">
    <source>
        <dbReference type="Proteomes" id="UP000243723"/>
    </source>
</evidence>
<accession>A0A2P7YVU5</accession>
<evidence type="ECO:0000313" key="13">
    <source>
        <dbReference type="EMBL" id="PSK40091.1"/>
    </source>
</evidence>
<evidence type="ECO:0000256" key="3">
    <source>
        <dbReference type="ARBA" id="ARBA00011837"/>
    </source>
</evidence>
<evidence type="ECO:0000256" key="10">
    <source>
        <dbReference type="RuleBase" id="RU366036"/>
    </source>
</evidence>
<sequence>MADRLTQLQDCLDDLATQMFASLRYINAHHSFASIPGQPDQAPTTQKNEDGTQPIGQDPANDIVPDEPAVFQASLRELARDLVLKEQQIEYLIKVLPGIGNSAQEQNDRIEKLDKELREVEVQRTQAAKERDEMKSVVEGLVKGARRVY</sequence>
<dbReference type="EMBL" id="NHZQ01000363">
    <property type="protein sequence ID" value="PSK40091.1"/>
    <property type="molecule type" value="Genomic_DNA"/>
</dbReference>
<keyword evidence="5 10" id="KW-0805">Transcription regulation</keyword>
<feature type="region of interest" description="Disordered" evidence="12">
    <location>
        <begin position="34"/>
        <end position="63"/>
    </location>
</feature>
<name>A0A2P7YVU5_9PEZI</name>
<proteinExistence type="inferred from homology"/>
<dbReference type="STRING" id="40998.A0A2P7YVU5"/>
<evidence type="ECO:0000256" key="6">
    <source>
        <dbReference type="ARBA" id="ARBA00023159"/>
    </source>
</evidence>
<comment type="subcellular location">
    <subcellularLocation>
        <location evidence="1 10">Nucleus</location>
    </subcellularLocation>
</comment>
<evidence type="ECO:0000256" key="8">
    <source>
        <dbReference type="ARBA" id="ARBA00023242"/>
    </source>
</evidence>
<dbReference type="Gene3D" id="6.10.280.10">
    <property type="entry name" value="Mediator complex, subunit Med21"/>
    <property type="match status" value="1"/>
</dbReference>
<comment type="function">
    <text evidence="9 10">Component of the Mediator complex, a coactivator involved in the regulated transcription of nearly all RNA polymerase II-dependent genes. Mediator functions as a bridge to convey information from gene-specific regulatory proteins to the basal RNA polymerase II transcription machinery. Mediator is recruited to promoters by direct interactions with regulatory proteins and serves as a scaffold for the assembly of a functional preinitiation complex with RNA polymerase II and the general transcription factors.</text>
</comment>
<dbReference type="InterPro" id="IPR037212">
    <property type="entry name" value="Med7/Med21-like"/>
</dbReference>
<comment type="caution">
    <text evidence="13">The sequence shown here is derived from an EMBL/GenBank/DDBJ whole genome shotgun (WGS) entry which is preliminary data.</text>
</comment>
<dbReference type="OrthoDB" id="526653at2759"/>
<reference evidence="13 14" key="1">
    <citation type="submission" date="2017-05" db="EMBL/GenBank/DDBJ databases">
        <title>Draft genome sequence of Elsinoe australis.</title>
        <authorList>
            <person name="Cheng Q."/>
        </authorList>
    </citation>
    <scope>NUCLEOTIDE SEQUENCE [LARGE SCALE GENOMIC DNA]</scope>
    <source>
        <strain evidence="13 14">NL1</strain>
    </source>
</reference>
<dbReference type="Proteomes" id="UP000243723">
    <property type="component" value="Unassembled WGS sequence"/>
</dbReference>
<keyword evidence="11" id="KW-0175">Coiled coil</keyword>
<keyword evidence="7 10" id="KW-0804">Transcription</keyword>
<dbReference type="GO" id="GO:0016592">
    <property type="term" value="C:mediator complex"/>
    <property type="evidence" value="ECO:0007669"/>
    <property type="project" value="UniProtKB-UniRule"/>
</dbReference>
<comment type="similarity">
    <text evidence="2 10">Belongs to the Mediator complex subunit 21 family.</text>
</comment>
<dbReference type="SUPFAM" id="SSF140718">
    <property type="entry name" value="Mediator hinge subcomplex-like"/>
    <property type="match status" value="1"/>
</dbReference>
<dbReference type="InterPro" id="IPR021384">
    <property type="entry name" value="Mediator_Med21"/>
</dbReference>
<evidence type="ECO:0000256" key="1">
    <source>
        <dbReference type="ARBA" id="ARBA00004123"/>
    </source>
</evidence>
<evidence type="ECO:0000256" key="4">
    <source>
        <dbReference type="ARBA" id="ARBA00019691"/>
    </source>
</evidence>
<evidence type="ECO:0000256" key="11">
    <source>
        <dbReference type="SAM" id="Coils"/>
    </source>
</evidence>
<protein>
    <recommendedName>
        <fullName evidence="4 10">Mediator of RNA polymerase II transcription subunit 21</fullName>
    </recommendedName>
</protein>